<accession>A0AAE0I3W5</accession>
<name>A0AAE0I3W5_9PEZI</name>
<dbReference type="InterPro" id="IPR008949">
    <property type="entry name" value="Isoprenoid_synthase_dom_sf"/>
</dbReference>
<keyword evidence="2" id="KW-1185">Reference proteome</keyword>
<sequence length="139" mass="15943">MLSPPQLVNATSPGRRGAACPRRTYACIVFPREQWPDIGAYMQGTPDTTTYMHTKCANDILSPRNGTLAGKTDDYTNTRAVCEPRDPVSMLETVVAEMIAANSRVRNEFFDGYIFLHFRAQRYKLHLNRISLFRRQWLE</sequence>
<reference evidence="1" key="2">
    <citation type="submission" date="2023-06" db="EMBL/GenBank/DDBJ databases">
        <authorList>
            <consortium name="Lawrence Berkeley National Laboratory"/>
            <person name="Haridas S."/>
            <person name="Hensen N."/>
            <person name="Bonometti L."/>
            <person name="Westerberg I."/>
            <person name="Brannstrom I.O."/>
            <person name="Guillou S."/>
            <person name="Cros-Aarteil S."/>
            <person name="Calhoun S."/>
            <person name="Kuo A."/>
            <person name="Mondo S."/>
            <person name="Pangilinan J."/>
            <person name="Riley R."/>
            <person name="Labutti K."/>
            <person name="Andreopoulos B."/>
            <person name="Lipzen A."/>
            <person name="Chen C."/>
            <person name="Yanf M."/>
            <person name="Daum C."/>
            <person name="Ng V."/>
            <person name="Clum A."/>
            <person name="Steindorff A."/>
            <person name="Ohm R."/>
            <person name="Martin F."/>
            <person name="Silar P."/>
            <person name="Natvig D."/>
            <person name="Lalanne C."/>
            <person name="Gautier V."/>
            <person name="Ament-Velasquez S.L."/>
            <person name="Kruys A."/>
            <person name="Hutchinson M.I."/>
            <person name="Powell A.J."/>
            <person name="Barry K."/>
            <person name="Miller A.N."/>
            <person name="Grigoriev I.V."/>
            <person name="Debuchy R."/>
            <person name="Gladieux P."/>
            <person name="Thoren M.H."/>
            <person name="Johannesson H."/>
        </authorList>
    </citation>
    <scope>NUCLEOTIDE SEQUENCE</scope>
    <source>
        <strain evidence="1">SMH4131-1</strain>
    </source>
</reference>
<evidence type="ECO:0000313" key="2">
    <source>
        <dbReference type="Proteomes" id="UP001286456"/>
    </source>
</evidence>
<gene>
    <name evidence="1" type="ORF">B0T19DRAFT_489064</name>
</gene>
<proteinExistence type="predicted"/>
<protein>
    <submittedName>
        <fullName evidence="1">Uncharacterized protein</fullName>
    </submittedName>
</protein>
<organism evidence="1 2">
    <name type="scientific">Cercophora scortea</name>
    <dbReference type="NCBI Taxonomy" id="314031"/>
    <lineage>
        <taxon>Eukaryota</taxon>
        <taxon>Fungi</taxon>
        <taxon>Dikarya</taxon>
        <taxon>Ascomycota</taxon>
        <taxon>Pezizomycotina</taxon>
        <taxon>Sordariomycetes</taxon>
        <taxon>Sordariomycetidae</taxon>
        <taxon>Sordariales</taxon>
        <taxon>Lasiosphaeriaceae</taxon>
        <taxon>Cercophora</taxon>
    </lineage>
</organism>
<dbReference type="Proteomes" id="UP001286456">
    <property type="component" value="Unassembled WGS sequence"/>
</dbReference>
<dbReference type="Gene3D" id="1.10.600.10">
    <property type="entry name" value="Farnesyl Diphosphate Synthase"/>
    <property type="match status" value="1"/>
</dbReference>
<comment type="caution">
    <text evidence="1">The sequence shown here is derived from an EMBL/GenBank/DDBJ whole genome shotgun (WGS) entry which is preliminary data.</text>
</comment>
<reference evidence="1" key="1">
    <citation type="journal article" date="2023" name="Mol. Phylogenet. Evol.">
        <title>Genome-scale phylogeny and comparative genomics of the fungal order Sordariales.</title>
        <authorList>
            <person name="Hensen N."/>
            <person name="Bonometti L."/>
            <person name="Westerberg I."/>
            <person name="Brannstrom I.O."/>
            <person name="Guillou S."/>
            <person name="Cros-Aarteil S."/>
            <person name="Calhoun S."/>
            <person name="Haridas S."/>
            <person name="Kuo A."/>
            <person name="Mondo S."/>
            <person name="Pangilinan J."/>
            <person name="Riley R."/>
            <person name="LaButti K."/>
            <person name="Andreopoulos B."/>
            <person name="Lipzen A."/>
            <person name="Chen C."/>
            <person name="Yan M."/>
            <person name="Daum C."/>
            <person name="Ng V."/>
            <person name="Clum A."/>
            <person name="Steindorff A."/>
            <person name="Ohm R.A."/>
            <person name="Martin F."/>
            <person name="Silar P."/>
            <person name="Natvig D.O."/>
            <person name="Lalanne C."/>
            <person name="Gautier V."/>
            <person name="Ament-Velasquez S.L."/>
            <person name="Kruys A."/>
            <person name="Hutchinson M.I."/>
            <person name="Powell A.J."/>
            <person name="Barry K."/>
            <person name="Miller A.N."/>
            <person name="Grigoriev I.V."/>
            <person name="Debuchy R."/>
            <person name="Gladieux P."/>
            <person name="Hiltunen Thoren M."/>
            <person name="Johannesson H."/>
        </authorList>
    </citation>
    <scope>NUCLEOTIDE SEQUENCE</scope>
    <source>
        <strain evidence="1">SMH4131-1</strain>
    </source>
</reference>
<evidence type="ECO:0000313" key="1">
    <source>
        <dbReference type="EMBL" id="KAK3317136.1"/>
    </source>
</evidence>
<dbReference type="AlphaFoldDB" id="A0AAE0I3W5"/>
<dbReference type="EMBL" id="JAUEPO010000008">
    <property type="protein sequence ID" value="KAK3317136.1"/>
    <property type="molecule type" value="Genomic_DNA"/>
</dbReference>